<feature type="transmembrane region" description="Helical" evidence="1">
    <location>
        <begin position="153"/>
        <end position="176"/>
    </location>
</feature>
<keyword evidence="1" id="KW-0812">Transmembrane</keyword>
<keyword evidence="1" id="KW-0472">Membrane</keyword>
<dbReference type="EMBL" id="CP001791">
    <property type="protein sequence ID" value="ADI00680.1"/>
    <property type="molecule type" value="Genomic_DNA"/>
</dbReference>
<dbReference type="OrthoDB" id="1706490at2"/>
<proteinExistence type="predicted"/>
<name>D6Y0W2_BACIE</name>
<dbReference type="PANTHER" id="PTHR39177">
    <property type="entry name" value="ABC TRANSPORTER PERMEASE YTRC-RELATED"/>
    <property type="match status" value="1"/>
</dbReference>
<dbReference type="Proteomes" id="UP000000271">
    <property type="component" value="Chromosome"/>
</dbReference>
<evidence type="ECO:0000313" key="2">
    <source>
        <dbReference type="EMBL" id="ADI00680.1"/>
    </source>
</evidence>
<evidence type="ECO:0008006" key="4">
    <source>
        <dbReference type="Google" id="ProtNLM"/>
    </source>
</evidence>
<feature type="transmembrane region" description="Helical" evidence="1">
    <location>
        <begin position="305"/>
        <end position="324"/>
    </location>
</feature>
<feature type="transmembrane region" description="Helical" evidence="1">
    <location>
        <begin position="72"/>
        <end position="93"/>
    </location>
</feature>
<gene>
    <name evidence="2" type="ordered locus">Bsel_3198</name>
</gene>
<dbReference type="KEGG" id="bse:Bsel_3198"/>
<feature type="transmembrane region" description="Helical" evidence="1">
    <location>
        <begin position="281"/>
        <end position="299"/>
    </location>
</feature>
<feature type="transmembrane region" description="Helical" evidence="1">
    <location>
        <begin position="188"/>
        <end position="208"/>
    </location>
</feature>
<dbReference type="AlphaFoldDB" id="D6Y0W2"/>
<dbReference type="eggNOG" id="COG1277">
    <property type="taxonomic scope" value="Bacteria"/>
</dbReference>
<reference evidence="2" key="1">
    <citation type="submission" date="2009-10" db="EMBL/GenBank/DDBJ databases">
        <title>Complete sequence of Bacillus selenitireducens MLS10.</title>
        <authorList>
            <consortium name="US DOE Joint Genome Institute"/>
            <person name="Lucas S."/>
            <person name="Copeland A."/>
            <person name="Lapidus A."/>
            <person name="Glavina del Rio T."/>
            <person name="Dalin E."/>
            <person name="Tice H."/>
            <person name="Bruce D."/>
            <person name="Goodwin L."/>
            <person name="Pitluck S."/>
            <person name="Sims D."/>
            <person name="Brettin T."/>
            <person name="Detter J.C."/>
            <person name="Han C."/>
            <person name="Larimer F."/>
            <person name="Land M."/>
            <person name="Hauser L."/>
            <person name="Kyrpides N."/>
            <person name="Ovchinnikova G."/>
            <person name="Stolz J."/>
        </authorList>
    </citation>
    <scope>NUCLEOTIDE SEQUENCE [LARGE SCALE GENOMIC DNA]</scope>
    <source>
        <strain evidence="2">MLS10</strain>
    </source>
</reference>
<dbReference type="InterPro" id="IPR053046">
    <property type="entry name" value="ABC-5_transporter"/>
</dbReference>
<feature type="transmembrane region" description="Helical" evidence="1">
    <location>
        <begin position="243"/>
        <end position="261"/>
    </location>
</feature>
<keyword evidence="1" id="KW-1133">Transmembrane helix</keyword>
<dbReference type="HOGENOM" id="CLU_017352_1_0_9"/>
<sequence length="656" mass="74361">MKSEILSLNKSLFRMQLSTVSWIGSFLAIALLIVLPVSILTRELSAVGQMNETPGLFAGSDLNTLMAFSYPFQLSIIAVFPVLVSVVLMNFMTKKQATDLMHSLPFTRIHILKHLYVTGLSVLTGATLLTGLALLIVRPFLEQQFYSYTDIGVWMMMTLFMMVLMFSLSMFTGILVGNSLLHGTLTYVLIFVPALLVILAIVNLQYFILGLAQSAYIETIGLNGILFARWIEMTNRPLVWQEYLIHGGIAITLIALSFLFYRWRHSEATEETIVFTGVRHVFLYGLTFFFMLIAGLYFSEVLGGGLVWTFIGYFIGAVVAYTFLQMIIQKALRLKWPWKGFLAYALTIAVLMVPVQITASVYENTIPEPADIAYGKVYAPYTSFTNQEEERRIMETETLAAMTALHQSLIDHARTTEPDSWHRISLEYRLENGRTLQREYTVSDQFLREETLGIRETEEFKRAYDPAFLAGELDLTFATVHGDLRNSDGDNRIAGQEDLDQLLEALQADAENRPSYALSSNQYAGIGSIQFEAVGNEWLSITLTDADVETIRFLDERGFSDILMTAENIEEIHVMTWDGGDFYEVMQELEMNEVEVTALSENMLTVVDDSEQAELLSYGNLYQEGAYIAIVETYYGYRFYGYEPHEAPVFVTDYFE</sequence>
<evidence type="ECO:0000256" key="1">
    <source>
        <dbReference type="SAM" id="Phobius"/>
    </source>
</evidence>
<accession>D6Y0W2</accession>
<dbReference type="PANTHER" id="PTHR39177:SF1">
    <property type="entry name" value="ABC TRANSPORTER PERMEASE YTRC-RELATED"/>
    <property type="match status" value="1"/>
</dbReference>
<protein>
    <recommendedName>
        <fullName evidence="4">ABC-2 type transport system permease protein</fullName>
    </recommendedName>
</protein>
<organism evidence="2 3">
    <name type="scientific">Bacillus selenitireducens (strain ATCC 700615 / DSM 15326 / MLS10)</name>
    <dbReference type="NCBI Taxonomy" id="439292"/>
    <lineage>
        <taxon>Bacteria</taxon>
        <taxon>Bacillati</taxon>
        <taxon>Bacillota</taxon>
        <taxon>Bacilli</taxon>
        <taxon>Bacillales</taxon>
        <taxon>Bacillaceae</taxon>
        <taxon>Salisediminibacterium</taxon>
    </lineage>
</organism>
<feature type="transmembrane region" description="Helical" evidence="1">
    <location>
        <begin position="20"/>
        <end position="40"/>
    </location>
</feature>
<keyword evidence="3" id="KW-1185">Reference proteome</keyword>
<feature type="transmembrane region" description="Helical" evidence="1">
    <location>
        <begin position="114"/>
        <end position="141"/>
    </location>
</feature>
<dbReference type="STRING" id="439292.Bsel_3198"/>
<feature type="transmembrane region" description="Helical" evidence="1">
    <location>
        <begin position="336"/>
        <end position="357"/>
    </location>
</feature>
<evidence type="ECO:0000313" key="3">
    <source>
        <dbReference type="Proteomes" id="UP000000271"/>
    </source>
</evidence>
<dbReference type="RefSeq" id="WP_013174084.1">
    <property type="nucleotide sequence ID" value="NC_014219.1"/>
</dbReference>